<keyword evidence="1" id="KW-0812">Transmembrane</keyword>
<dbReference type="AlphaFoldDB" id="A0ABD0VJF1"/>
<dbReference type="InterPro" id="IPR025315">
    <property type="entry name" value="DUF4220"/>
</dbReference>
<reference evidence="3 4" key="1">
    <citation type="journal article" date="2024" name="Plant Biotechnol. J.">
        <title>Dendrobium thyrsiflorum genome and its molecular insights into genes involved in important horticultural traits.</title>
        <authorList>
            <person name="Chen B."/>
            <person name="Wang J.Y."/>
            <person name="Zheng P.J."/>
            <person name="Li K.L."/>
            <person name="Liang Y.M."/>
            <person name="Chen X.F."/>
            <person name="Zhang C."/>
            <person name="Zhao X."/>
            <person name="He X."/>
            <person name="Zhang G.Q."/>
            <person name="Liu Z.J."/>
            <person name="Xu Q."/>
        </authorList>
    </citation>
    <scope>NUCLEOTIDE SEQUENCE [LARGE SCALE GENOMIC DNA]</scope>
    <source>
        <strain evidence="3">GZMU011</strain>
    </source>
</reference>
<dbReference type="Pfam" id="PF04578">
    <property type="entry name" value="DUF594"/>
    <property type="match status" value="1"/>
</dbReference>
<dbReference type="InterPro" id="IPR007658">
    <property type="entry name" value="DUF594"/>
</dbReference>
<keyword evidence="1" id="KW-0472">Membrane</keyword>
<evidence type="ECO:0000256" key="1">
    <source>
        <dbReference type="SAM" id="Phobius"/>
    </source>
</evidence>
<feature type="transmembrane region" description="Helical" evidence="1">
    <location>
        <begin position="14"/>
        <end position="36"/>
    </location>
</feature>
<dbReference type="PANTHER" id="PTHR31325">
    <property type="entry name" value="OS01G0798800 PROTEIN-RELATED"/>
    <property type="match status" value="1"/>
</dbReference>
<sequence length="696" mass="80768">MDFPVKYKQLWSDWGIRVLMLLSLSIQIILILLGRLRKTSTSKWIQMLVWSSYLLANWVADFVLGQLSNAMDDSSSSNAIIAFWAPFLILHLGGPDTITAYSMEDNELWRRHLVGLIYELIIAFYVLVRSLPTIRLLAPTILIFFVAIIKYAERSYSLYKASTECFRSSLISSAKKPPINNSLALSNMVGLNALNEAFILYSSFKPVFVDLYSHTYTKSSLPVGHSFKKMPTTRGIFNVTGIELSYAYDELYTKAVVNHSRVGYVLRALCSICILLAFSLFIIAPKDGFHKLDVAITYVLLAASIFLDTMAIIMLMFSDWMMVTLLNVTMLRRFSKLLAEHIFRIKKMWLKRKYWLGEMPQLNLISNCLKNYALSKAHRRSMMVWIKEKLSSMLETKSYLSGFYKYETLTLRTLQPIYETEELHDIITTYVQNWFAEHSKHVANITLDSFAYEEVTTAFDWVDPSFFRLIDKLPLDQQVLLWHISTELCFHWKSESLHPLCLHQIEVEVEDNKQRSSEMEVCKYLSNYMMYLILMRPEIMSTMGGASQMYFRMAYGNMVEFISRSVDNNNLLMPNTKAEEVCREMMITPLKRQDKNILYIPLVIAYVMLLFKNEKRWQVMTKVWVHLLVQGVQNTKAITHVRQLSRGGELFTFIWLITKQSMVAEFLDIKGSKLQNLHVMAMELSSTIKDHLPSQH</sequence>
<protein>
    <recommendedName>
        <fullName evidence="2">DUF4220 domain-containing protein</fullName>
    </recommendedName>
</protein>
<dbReference type="EMBL" id="JANQDX010000005">
    <property type="protein sequence ID" value="KAL0924796.1"/>
    <property type="molecule type" value="Genomic_DNA"/>
</dbReference>
<evidence type="ECO:0000313" key="4">
    <source>
        <dbReference type="Proteomes" id="UP001552299"/>
    </source>
</evidence>
<name>A0ABD0VJF1_DENTH</name>
<feature type="transmembrane region" description="Helical" evidence="1">
    <location>
        <begin position="108"/>
        <end position="128"/>
    </location>
</feature>
<feature type="transmembrane region" description="Helical" evidence="1">
    <location>
        <begin position="295"/>
        <end position="317"/>
    </location>
</feature>
<organism evidence="3 4">
    <name type="scientific">Dendrobium thyrsiflorum</name>
    <name type="common">Pinecone-like raceme dendrobium</name>
    <name type="synonym">Orchid</name>
    <dbReference type="NCBI Taxonomy" id="117978"/>
    <lineage>
        <taxon>Eukaryota</taxon>
        <taxon>Viridiplantae</taxon>
        <taxon>Streptophyta</taxon>
        <taxon>Embryophyta</taxon>
        <taxon>Tracheophyta</taxon>
        <taxon>Spermatophyta</taxon>
        <taxon>Magnoliopsida</taxon>
        <taxon>Liliopsida</taxon>
        <taxon>Asparagales</taxon>
        <taxon>Orchidaceae</taxon>
        <taxon>Epidendroideae</taxon>
        <taxon>Malaxideae</taxon>
        <taxon>Dendrobiinae</taxon>
        <taxon>Dendrobium</taxon>
    </lineage>
</organism>
<feature type="transmembrane region" description="Helical" evidence="1">
    <location>
        <begin position="48"/>
        <end position="67"/>
    </location>
</feature>
<feature type="transmembrane region" description="Helical" evidence="1">
    <location>
        <begin position="264"/>
        <end position="283"/>
    </location>
</feature>
<feature type="transmembrane region" description="Helical" evidence="1">
    <location>
        <begin position="596"/>
        <end position="612"/>
    </location>
</feature>
<accession>A0ABD0VJF1</accession>
<feature type="transmembrane region" description="Helical" evidence="1">
    <location>
        <begin position="134"/>
        <end position="152"/>
    </location>
</feature>
<dbReference type="Proteomes" id="UP001552299">
    <property type="component" value="Unassembled WGS sequence"/>
</dbReference>
<feature type="domain" description="DUF4220" evidence="2">
    <location>
        <begin position="50"/>
        <end position="366"/>
    </location>
</feature>
<evidence type="ECO:0000259" key="2">
    <source>
        <dbReference type="Pfam" id="PF13968"/>
    </source>
</evidence>
<feature type="transmembrane region" description="Helical" evidence="1">
    <location>
        <begin position="79"/>
        <end position="101"/>
    </location>
</feature>
<keyword evidence="4" id="KW-1185">Reference proteome</keyword>
<evidence type="ECO:0000313" key="3">
    <source>
        <dbReference type="EMBL" id="KAL0924796.1"/>
    </source>
</evidence>
<dbReference type="Pfam" id="PF13968">
    <property type="entry name" value="DUF4220"/>
    <property type="match status" value="1"/>
</dbReference>
<gene>
    <name evidence="3" type="ORF">M5K25_005654</name>
</gene>
<proteinExistence type="predicted"/>
<comment type="caution">
    <text evidence="3">The sequence shown here is derived from an EMBL/GenBank/DDBJ whole genome shotgun (WGS) entry which is preliminary data.</text>
</comment>
<keyword evidence="1" id="KW-1133">Transmembrane helix</keyword>